<dbReference type="Gene3D" id="2.120.10.30">
    <property type="entry name" value="TolB, C-terminal domain"/>
    <property type="match status" value="1"/>
</dbReference>
<keyword evidence="1" id="KW-0677">Repeat</keyword>
<name>A0A917G4M7_9BACL</name>
<evidence type="ECO:0000259" key="2">
    <source>
        <dbReference type="Pfam" id="PF07833"/>
    </source>
</evidence>
<dbReference type="InterPro" id="IPR012854">
    <property type="entry name" value="Cu_amine_oxidase-like_N"/>
</dbReference>
<dbReference type="SUPFAM" id="SSF63825">
    <property type="entry name" value="YWTD domain"/>
    <property type="match status" value="1"/>
</dbReference>
<dbReference type="InterPro" id="IPR011042">
    <property type="entry name" value="6-blade_b-propeller_TolB-like"/>
</dbReference>
<evidence type="ECO:0000256" key="1">
    <source>
        <dbReference type="ARBA" id="ARBA00022737"/>
    </source>
</evidence>
<dbReference type="SMART" id="SM00698">
    <property type="entry name" value="MORN"/>
    <property type="match status" value="2"/>
</dbReference>
<sequence>MKRMLWSLLAAVMIFTLFGLGDKGRFVHGADGNEYAYTDQVTKMKVEPMDFTEYEYVNVGGGYIIWVLHEDYAQNIFALNLQNGEVLQLTNDKSNKGEPVAAQTTQGTLVVWTQSYLGAGSEVWSYNLTTKEMKKLASSNEKSYQKPTVDGNYIAWEERGTRVVHLLDLTTGAAEAVGEGTDPQLKNNVLFYLEGLYKLIAYVPKTGIKQEMAGVSSSTIGLFATNGKQIVAETKYPNSVSQYKWLNASQPEEYGTALVKNGLPAFKMFAGQSYGAWVERGEQDRTHITVVDLLYKDTFEMPIDVNYHRVIGFSGDKLVYLSKDGFVVLRSFQPPAARAVRDVEPIQIIMDGDEIEQRVPPMIIKGSTYVEFRTIFEKMGFRIKWDGKTRTITGTKDNTEIKLTIDRKEIMVNGKAVKTAQAPIIRGGTTYVPLRLIGEAADRIVTWNGKKRIVFIRPKDTDDTLYFEDGTVKYHGDLVNGLREGYGTLYHDNGRVQYIGEWKNDKMHGKGQRYYLFTDEVFFEGIMENGNMVEGVEYYPGGAIRYQGTYHRTASHWEGTEVRFNSEGEVLIVQIREGRMNGEATWFYADGSVMIEGIYLDDRFIEGTLYDPEGNVLHIGEFDTFGEPIRAAS</sequence>
<dbReference type="SUPFAM" id="SSF82185">
    <property type="entry name" value="Histone H3 K4-specific methyltransferase SET7/9 N-terminal domain"/>
    <property type="match status" value="1"/>
</dbReference>
<evidence type="ECO:0000313" key="4">
    <source>
        <dbReference type="Proteomes" id="UP000644756"/>
    </source>
</evidence>
<accession>A0A917G4M7</accession>
<dbReference type="AlphaFoldDB" id="A0A917G4M7"/>
<comment type="caution">
    <text evidence="3">The sequence shown here is derived from an EMBL/GenBank/DDBJ whole genome shotgun (WGS) entry which is preliminary data.</text>
</comment>
<dbReference type="Gene3D" id="2.20.110.10">
    <property type="entry name" value="Histone H3 K4-specific methyltransferase SET7/9 N-terminal domain"/>
    <property type="match status" value="2"/>
</dbReference>
<gene>
    <name evidence="3" type="ORF">GCM10010916_44420</name>
</gene>
<organism evidence="3 4">
    <name type="scientific">Paenibacillus abyssi</name>
    <dbReference type="NCBI Taxonomy" id="1340531"/>
    <lineage>
        <taxon>Bacteria</taxon>
        <taxon>Bacillati</taxon>
        <taxon>Bacillota</taxon>
        <taxon>Bacilli</taxon>
        <taxon>Bacillales</taxon>
        <taxon>Paenibacillaceae</taxon>
        <taxon>Paenibacillus</taxon>
    </lineage>
</organism>
<evidence type="ECO:0000313" key="3">
    <source>
        <dbReference type="EMBL" id="GGG22907.1"/>
    </source>
</evidence>
<dbReference type="PANTHER" id="PTHR43215:SF14">
    <property type="entry name" value="RADIAL SPOKE HEAD 1 HOMOLOG"/>
    <property type="match status" value="1"/>
</dbReference>
<dbReference type="SUPFAM" id="SSF55383">
    <property type="entry name" value="Copper amine oxidase, domain N"/>
    <property type="match status" value="1"/>
</dbReference>
<dbReference type="InterPro" id="IPR003409">
    <property type="entry name" value="MORN"/>
</dbReference>
<feature type="domain" description="Copper amine oxidase-like N-terminal" evidence="2">
    <location>
        <begin position="350"/>
        <end position="456"/>
    </location>
</feature>
<keyword evidence="4" id="KW-1185">Reference proteome</keyword>
<protein>
    <recommendedName>
        <fullName evidence="2">Copper amine oxidase-like N-terminal domain-containing protein</fullName>
    </recommendedName>
</protein>
<reference evidence="3" key="1">
    <citation type="journal article" date="2014" name="Int. J. Syst. Evol. Microbiol.">
        <title>Complete genome sequence of Corynebacterium casei LMG S-19264T (=DSM 44701T), isolated from a smear-ripened cheese.</title>
        <authorList>
            <consortium name="US DOE Joint Genome Institute (JGI-PGF)"/>
            <person name="Walter F."/>
            <person name="Albersmeier A."/>
            <person name="Kalinowski J."/>
            <person name="Ruckert C."/>
        </authorList>
    </citation>
    <scope>NUCLEOTIDE SEQUENCE</scope>
    <source>
        <strain evidence="3">CGMCC 1.12987</strain>
    </source>
</reference>
<reference evidence="3" key="2">
    <citation type="submission" date="2020-09" db="EMBL/GenBank/DDBJ databases">
        <authorList>
            <person name="Sun Q."/>
            <person name="Zhou Y."/>
        </authorList>
    </citation>
    <scope>NUCLEOTIDE SEQUENCE</scope>
    <source>
        <strain evidence="3">CGMCC 1.12987</strain>
    </source>
</reference>
<proteinExistence type="predicted"/>
<dbReference type="Pfam" id="PF02493">
    <property type="entry name" value="MORN"/>
    <property type="match status" value="3"/>
</dbReference>
<dbReference type="EMBL" id="BMGR01000019">
    <property type="protein sequence ID" value="GGG22907.1"/>
    <property type="molecule type" value="Genomic_DNA"/>
</dbReference>
<dbReference type="RefSeq" id="WP_188533277.1">
    <property type="nucleotide sequence ID" value="NZ_BMGR01000019.1"/>
</dbReference>
<dbReference type="Gene3D" id="3.30.457.10">
    <property type="entry name" value="Copper amine oxidase-like, N-terminal domain"/>
    <property type="match status" value="1"/>
</dbReference>
<dbReference type="Pfam" id="PF07833">
    <property type="entry name" value="Cu_amine_oxidN1"/>
    <property type="match status" value="1"/>
</dbReference>
<dbReference type="Proteomes" id="UP000644756">
    <property type="component" value="Unassembled WGS sequence"/>
</dbReference>
<dbReference type="PANTHER" id="PTHR43215">
    <property type="entry name" value="RADIAL SPOKE HEAD 1 HOMOLOG"/>
    <property type="match status" value="1"/>
</dbReference>
<dbReference type="InterPro" id="IPR036582">
    <property type="entry name" value="Mao_N_sf"/>
</dbReference>